<dbReference type="OrthoDB" id="1653848at2"/>
<reference evidence="6 7" key="1">
    <citation type="submission" date="2021-03" db="EMBL/GenBank/DDBJ databases">
        <title>Antimicrobial resistance genes in bacteria isolated from Japanese honey, and their potential for conferring macrolide and lincosamide resistance in the American foulbrood pathogen Paenibacillus larvae.</title>
        <authorList>
            <person name="Okamoto M."/>
            <person name="Kumagai M."/>
            <person name="Kanamori H."/>
            <person name="Takamatsu D."/>
        </authorList>
    </citation>
    <scope>NUCLEOTIDE SEQUENCE [LARGE SCALE GENOMIC DNA]</scope>
    <source>
        <strain evidence="6 7">J41TS12</strain>
    </source>
</reference>
<evidence type="ECO:0000313" key="6">
    <source>
        <dbReference type="EMBL" id="GIO37561.1"/>
    </source>
</evidence>
<keyword evidence="7" id="KW-1185">Reference proteome</keyword>
<evidence type="ECO:0000256" key="1">
    <source>
        <dbReference type="ARBA" id="ARBA00022475"/>
    </source>
</evidence>
<protein>
    <recommendedName>
        <fullName evidence="8">Zinc-ribbon containing domain-containing protein</fullName>
    </recommendedName>
</protein>
<dbReference type="Pfam" id="PF11023">
    <property type="entry name" value="DUF2614"/>
    <property type="match status" value="1"/>
</dbReference>
<organism evidence="6 7">
    <name type="scientific">Paenibacillus antibioticophila</name>
    <dbReference type="NCBI Taxonomy" id="1274374"/>
    <lineage>
        <taxon>Bacteria</taxon>
        <taxon>Bacillati</taxon>
        <taxon>Bacillota</taxon>
        <taxon>Bacilli</taxon>
        <taxon>Bacillales</taxon>
        <taxon>Paenibacillaceae</taxon>
        <taxon>Paenibacillus</taxon>
    </lineage>
</organism>
<evidence type="ECO:0000256" key="4">
    <source>
        <dbReference type="ARBA" id="ARBA00023136"/>
    </source>
</evidence>
<name>A0A919XSF5_9BACL</name>
<accession>A0A919XSF5</accession>
<feature type="transmembrane region" description="Helical" evidence="5">
    <location>
        <begin position="42"/>
        <end position="65"/>
    </location>
</feature>
<comment type="caution">
    <text evidence="6">The sequence shown here is derived from an EMBL/GenBank/DDBJ whole genome shotgun (WGS) entry which is preliminary data.</text>
</comment>
<dbReference type="EMBL" id="BORR01000008">
    <property type="protein sequence ID" value="GIO37561.1"/>
    <property type="molecule type" value="Genomic_DNA"/>
</dbReference>
<keyword evidence="1" id="KW-1003">Cell membrane</keyword>
<dbReference type="Proteomes" id="UP000681162">
    <property type="component" value="Unassembled WGS sequence"/>
</dbReference>
<sequence length="129" mass="13903">MLFKSSKINEFRLWGLLLTMGGMGLMILGTAGIVFWGQAGKVAAGIGLVIGLILMLGSLAIYFWAGMLSTSAVQLDCPECGKLTKMLGKTDRCMFCKTILTLDREQATVTADELEQNHLQQNSAASTPK</sequence>
<evidence type="ECO:0000256" key="5">
    <source>
        <dbReference type="SAM" id="Phobius"/>
    </source>
</evidence>
<evidence type="ECO:0000313" key="7">
    <source>
        <dbReference type="Proteomes" id="UP000681162"/>
    </source>
</evidence>
<proteinExistence type="predicted"/>
<keyword evidence="4 5" id="KW-0472">Membrane</keyword>
<dbReference type="RefSeq" id="WP_044482205.1">
    <property type="nucleotide sequence ID" value="NZ_BORR01000008.1"/>
</dbReference>
<keyword evidence="3 5" id="KW-1133">Transmembrane helix</keyword>
<evidence type="ECO:0000256" key="3">
    <source>
        <dbReference type="ARBA" id="ARBA00022989"/>
    </source>
</evidence>
<feature type="transmembrane region" description="Helical" evidence="5">
    <location>
        <begin position="12"/>
        <end position="36"/>
    </location>
</feature>
<evidence type="ECO:0008006" key="8">
    <source>
        <dbReference type="Google" id="ProtNLM"/>
    </source>
</evidence>
<dbReference type="AlphaFoldDB" id="A0A919XSF5"/>
<keyword evidence="2 5" id="KW-0812">Transmembrane</keyword>
<dbReference type="NCBIfam" id="NF002796">
    <property type="entry name" value="PRK02935.1"/>
    <property type="match status" value="1"/>
</dbReference>
<dbReference type="InterPro" id="IPR020912">
    <property type="entry name" value="UPF0295"/>
</dbReference>
<gene>
    <name evidence="6" type="ORF">J41TS12_24220</name>
</gene>
<evidence type="ECO:0000256" key="2">
    <source>
        <dbReference type="ARBA" id="ARBA00022692"/>
    </source>
</evidence>